<keyword evidence="1" id="KW-0732">Signal</keyword>
<protein>
    <submittedName>
        <fullName evidence="2">Uncharacterized protein</fullName>
    </submittedName>
</protein>
<dbReference type="Proteomes" id="UP000054560">
    <property type="component" value="Unassembled WGS sequence"/>
</dbReference>
<proteinExistence type="predicted"/>
<dbReference type="RefSeq" id="XP_014161191.1">
    <property type="nucleotide sequence ID" value="XM_014305716.1"/>
</dbReference>
<evidence type="ECO:0000256" key="1">
    <source>
        <dbReference type="SAM" id="SignalP"/>
    </source>
</evidence>
<name>A0A0L0GEG7_9EUKA</name>
<sequence length="222" mass="23771">MMLHLIPVVLVSVCVAVEGVCTSNSFYLSGADDYFGISVGTSGARTIDGCYKELDHLTDTIGYSKFGAYEDGPVLASIEWSPSVGHVWLMYHYEAEINAEFGNFLSGVSELILYAMKPEIHPADQEAWYQQVGRSPVNITDELSVACGCNVSPTPKPVLPKGVCKSNSFYLSGADDYFGIAGGVSGAGALDGCYKELDQLSDTVGYSKFGGYEDGPVLARIE</sequence>
<evidence type="ECO:0000313" key="3">
    <source>
        <dbReference type="Proteomes" id="UP000054560"/>
    </source>
</evidence>
<evidence type="ECO:0000313" key="2">
    <source>
        <dbReference type="EMBL" id="KNC87289.1"/>
    </source>
</evidence>
<gene>
    <name evidence="2" type="ORF">SARC_00616</name>
</gene>
<feature type="chain" id="PRO_5005539302" evidence="1">
    <location>
        <begin position="20"/>
        <end position="222"/>
    </location>
</feature>
<keyword evidence="3" id="KW-1185">Reference proteome</keyword>
<organism evidence="2 3">
    <name type="scientific">Sphaeroforma arctica JP610</name>
    <dbReference type="NCBI Taxonomy" id="667725"/>
    <lineage>
        <taxon>Eukaryota</taxon>
        <taxon>Ichthyosporea</taxon>
        <taxon>Ichthyophonida</taxon>
        <taxon>Sphaeroforma</taxon>
    </lineage>
</organism>
<dbReference type="EMBL" id="KQ241616">
    <property type="protein sequence ID" value="KNC87289.1"/>
    <property type="molecule type" value="Genomic_DNA"/>
</dbReference>
<dbReference type="AlphaFoldDB" id="A0A0L0GEG7"/>
<feature type="signal peptide" evidence="1">
    <location>
        <begin position="1"/>
        <end position="19"/>
    </location>
</feature>
<reference evidence="2 3" key="1">
    <citation type="submission" date="2011-02" db="EMBL/GenBank/DDBJ databases">
        <title>The Genome Sequence of Sphaeroforma arctica JP610.</title>
        <authorList>
            <consortium name="The Broad Institute Genome Sequencing Platform"/>
            <person name="Russ C."/>
            <person name="Cuomo C."/>
            <person name="Young S.K."/>
            <person name="Zeng Q."/>
            <person name="Gargeya S."/>
            <person name="Alvarado L."/>
            <person name="Berlin A."/>
            <person name="Chapman S.B."/>
            <person name="Chen Z."/>
            <person name="Freedman E."/>
            <person name="Gellesch M."/>
            <person name="Goldberg J."/>
            <person name="Griggs A."/>
            <person name="Gujja S."/>
            <person name="Heilman E."/>
            <person name="Heiman D."/>
            <person name="Howarth C."/>
            <person name="Mehta T."/>
            <person name="Neiman D."/>
            <person name="Pearson M."/>
            <person name="Roberts A."/>
            <person name="Saif S."/>
            <person name="Shea T."/>
            <person name="Shenoy N."/>
            <person name="Sisk P."/>
            <person name="Stolte C."/>
            <person name="Sykes S."/>
            <person name="White J."/>
            <person name="Yandava C."/>
            <person name="Burger G."/>
            <person name="Gray M.W."/>
            <person name="Holland P.W.H."/>
            <person name="King N."/>
            <person name="Lang F.B.F."/>
            <person name="Roger A.J."/>
            <person name="Ruiz-Trillo I."/>
            <person name="Haas B."/>
            <person name="Nusbaum C."/>
            <person name="Birren B."/>
        </authorList>
    </citation>
    <scope>NUCLEOTIDE SEQUENCE [LARGE SCALE GENOMIC DNA]</scope>
    <source>
        <strain evidence="2 3">JP610</strain>
    </source>
</reference>
<accession>A0A0L0GEG7</accession>
<dbReference type="GeneID" id="25901120"/>